<dbReference type="Proteomes" id="UP001303373">
    <property type="component" value="Chromosome 3"/>
</dbReference>
<dbReference type="InterPro" id="IPR053244">
    <property type="entry name" value="HDAC_HD_type_1"/>
</dbReference>
<dbReference type="Gene3D" id="3.40.800.20">
    <property type="entry name" value="Histone deacetylase domain"/>
    <property type="match status" value="1"/>
</dbReference>
<dbReference type="GO" id="GO:0004407">
    <property type="term" value="F:histone deacetylase activity"/>
    <property type="evidence" value="ECO:0007669"/>
    <property type="project" value="TreeGrafter"/>
</dbReference>
<dbReference type="Pfam" id="PF00850">
    <property type="entry name" value="Hist_deacetyl"/>
    <property type="match status" value="1"/>
</dbReference>
<dbReference type="AlphaFoldDB" id="A0AAQ3R8C3"/>
<dbReference type="InterPro" id="IPR023696">
    <property type="entry name" value="Ureohydrolase_dom_sf"/>
</dbReference>
<dbReference type="PRINTS" id="PR01270">
    <property type="entry name" value="HDASUPER"/>
</dbReference>
<feature type="region of interest" description="Disordered" evidence="1">
    <location>
        <begin position="714"/>
        <end position="958"/>
    </location>
</feature>
<dbReference type="GO" id="GO:0010468">
    <property type="term" value="P:regulation of gene expression"/>
    <property type="evidence" value="ECO:0007669"/>
    <property type="project" value="UniProtKB-ARBA"/>
</dbReference>
<evidence type="ECO:0000313" key="4">
    <source>
        <dbReference type="Proteomes" id="UP001303373"/>
    </source>
</evidence>
<feature type="region of interest" description="Disordered" evidence="1">
    <location>
        <begin position="1081"/>
        <end position="1111"/>
    </location>
</feature>
<feature type="region of interest" description="Disordered" evidence="1">
    <location>
        <begin position="623"/>
        <end position="644"/>
    </location>
</feature>
<sequence length="1218" mass="131388">MDNNNSNFRLHVAGPLHVSRLPASAPSTPHSGTTRSSSHSVASPLHHASSPRQPTLRRSSSTKSLGAQRPLSSPSQLRKNSRSSLGGAQEETGDRLTPKGSISGLVANLREARTVMESIEEPAPLTEAQVALDHFTKELLNHTQPGATAETVVILHDACYGHRWSRLKTTKATLSMIVERPERIHASILGAATAYVKLGEHHKGARNAPHPERQSNTLPPFNFRRTARTIDITSACVTNVHGTEWMSELRSMCEMASTRLAAGEQELTRPETLTTPEKPKPKLHEGDLYLATESLNAFQGALGGVADAVDAVFNTSLQTTRAFVAVRPPGHHCSADHPSGFCWLNNVHVGIEYAAQNYGLTHAAILDFDLHHGDGSQAITWERNSKNNVKRLNAKPNTKLKLSPDIGYYSLHDINSYPCEMGDDEKVQAASLCVENAHGQDVWNVHLQTWKTEDEFWALYENRYKVLIEKARSFLRRHTARINTERKVQPKAAVFISAGFDASEWEGSGMQRHKVNVPTEFYARFTRDLVQLAQEVETGCDGRVISVLEGGYSDRALCSGVLSHLSGLCASPIEAGKPQEPAGIDHSIDQMMTGLTINSLSGKDNLRYDKRWWSEANLTALELKVSPPPPPQGKKGRTGAQPTYATPTESFAYKVIDPAKFARSVSGTMRESAPVIPVVIPPPEVDWIVATQELSKLLIPTDRQTKSCTAEELGGVKIKKERQSVGPTVSPEEAAKPRQLRDRGKNKGQDSRALSSNSDELETARRPSLSGTRRQTLHELPSSTEPAVAPSPSTRRSSRRLSAGSTLSSRSGDIGINAPPVPPLPFMKPAPKSIKPPSVPTAGNVVQVKRVRPPAKEKKEVNSASAPVSPMSQRNKAASHSAMSNDVEGMTSGFKRITLKVGSREEHDRKQREREAAERKARALKGAETRRINAAAKKAAKESVSPTPTPSIGSDPRGMSPVVAVDASINSSPAQMTPTSTHAEQKVSPMTTAVPNVLESASHTTTGASVPISNTDSVPLIVHPPVQSSVLPSIGGGSMNGLHPHGLDIFPTPVTETTASVLPPDSTAQPLLQEDATALTANTPTTPSQRSYSPNCINGSPRRSSPRRNTQLPVFTSTGAIPFASVPLIPTSGAKAPAFNPTAVQSNSPPRGRQLPHAGPEVMMAQTNGFPKPELWAPGLDNTNQQGMLPAVQPIHIPNEEITEGMSICEVPHTLNAN</sequence>
<accession>A0AAQ3R8C3</accession>
<feature type="compositionally biased region" description="Basic and acidic residues" evidence="1">
    <location>
        <begin position="733"/>
        <end position="750"/>
    </location>
</feature>
<feature type="compositionally biased region" description="Polar residues" evidence="1">
    <location>
        <begin position="50"/>
        <end position="86"/>
    </location>
</feature>
<dbReference type="EMBL" id="CP138582">
    <property type="protein sequence ID" value="WPG99340.1"/>
    <property type="molecule type" value="Genomic_DNA"/>
</dbReference>
<protein>
    <submittedName>
        <fullName evidence="3">Histone deacetylase hos3</fullName>
    </submittedName>
</protein>
<name>A0AAQ3R8C3_9PEZI</name>
<keyword evidence="4" id="KW-1185">Reference proteome</keyword>
<evidence type="ECO:0000259" key="2">
    <source>
        <dbReference type="Pfam" id="PF00850"/>
    </source>
</evidence>
<dbReference type="GO" id="GO:0005634">
    <property type="term" value="C:nucleus"/>
    <property type="evidence" value="ECO:0007669"/>
    <property type="project" value="TreeGrafter"/>
</dbReference>
<dbReference type="FunFam" id="3.40.800.20:FF:000011">
    <property type="entry name" value="Histone deacetylase HOS3"/>
    <property type="match status" value="1"/>
</dbReference>
<feature type="domain" description="Histone deacetylase" evidence="2">
    <location>
        <begin position="229"/>
        <end position="567"/>
    </location>
</feature>
<feature type="compositionally biased region" description="Polar residues" evidence="1">
    <location>
        <begin position="1088"/>
        <end position="1098"/>
    </location>
</feature>
<organism evidence="3 4">
    <name type="scientific">Acrodontium crateriforme</name>
    <dbReference type="NCBI Taxonomy" id="150365"/>
    <lineage>
        <taxon>Eukaryota</taxon>
        <taxon>Fungi</taxon>
        <taxon>Dikarya</taxon>
        <taxon>Ascomycota</taxon>
        <taxon>Pezizomycotina</taxon>
        <taxon>Dothideomycetes</taxon>
        <taxon>Dothideomycetidae</taxon>
        <taxon>Mycosphaerellales</taxon>
        <taxon>Teratosphaeriaceae</taxon>
        <taxon>Acrodontium</taxon>
    </lineage>
</organism>
<feature type="compositionally biased region" description="Basic and acidic residues" evidence="1">
    <location>
        <begin position="902"/>
        <end position="931"/>
    </location>
</feature>
<evidence type="ECO:0000313" key="3">
    <source>
        <dbReference type="EMBL" id="WPG99340.1"/>
    </source>
</evidence>
<dbReference type="CDD" id="cd09998">
    <property type="entry name" value="HDAC_Hos3"/>
    <property type="match status" value="1"/>
</dbReference>
<reference evidence="3 4" key="1">
    <citation type="submission" date="2023-11" db="EMBL/GenBank/DDBJ databases">
        <title>An acidophilic fungus is an integral part of prey digestion in a carnivorous sundew plant.</title>
        <authorList>
            <person name="Tsai I.J."/>
        </authorList>
    </citation>
    <scope>NUCLEOTIDE SEQUENCE [LARGE SCALE GENOMIC DNA]</scope>
    <source>
        <strain evidence="3">169a</strain>
    </source>
</reference>
<dbReference type="PANTHER" id="PTHR47558:SF1">
    <property type="entry name" value="HISTONE DEACETYLASE HOS3"/>
    <property type="match status" value="1"/>
</dbReference>
<dbReference type="PANTHER" id="PTHR47558">
    <property type="entry name" value="HISTONE DEACETYLASE HOS3"/>
    <property type="match status" value="1"/>
</dbReference>
<proteinExistence type="predicted"/>
<dbReference type="InterPro" id="IPR000286">
    <property type="entry name" value="HDACs"/>
</dbReference>
<feature type="compositionally biased region" description="Pro residues" evidence="1">
    <location>
        <begin position="819"/>
        <end position="828"/>
    </location>
</feature>
<feature type="compositionally biased region" description="Low complexity" evidence="1">
    <location>
        <begin position="790"/>
        <end position="812"/>
    </location>
</feature>
<dbReference type="SUPFAM" id="SSF52768">
    <property type="entry name" value="Arginase/deacetylase"/>
    <property type="match status" value="1"/>
</dbReference>
<dbReference type="InterPro" id="IPR037138">
    <property type="entry name" value="His_deacetylse_dom_sf"/>
</dbReference>
<feature type="compositionally biased region" description="Polar residues" evidence="1">
    <location>
        <begin position="862"/>
        <end position="884"/>
    </location>
</feature>
<dbReference type="InterPro" id="IPR023801">
    <property type="entry name" value="His_deacetylse_dom"/>
</dbReference>
<feature type="region of interest" description="Disordered" evidence="1">
    <location>
        <begin position="261"/>
        <end position="282"/>
    </location>
</feature>
<evidence type="ECO:0000256" key="1">
    <source>
        <dbReference type="SAM" id="MobiDB-lite"/>
    </source>
</evidence>
<feature type="compositionally biased region" description="Polar residues" evidence="1">
    <location>
        <begin position="25"/>
        <end position="41"/>
    </location>
</feature>
<feature type="region of interest" description="Disordered" evidence="1">
    <location>
        <begin position="19"/>
        <end position="102"/>
    </location>
</feature>
<gene>
    <name evidence="3" type="ORF">R9X50_00215400</name>
</gene>